<dbReference type="InterPro" id="IPR016035">
    <property type="entry name" value="Acyl_Trfase/lysoPLipase"/>
</dbReference>
<keyword evidence="3" id="KW-1185">Reference proteome</keyword>
<dbReference type="Gene3D" id="3.30.70.250">
    <property type="entry name" value="Malonyl-CoA ACP transacylase, ACP-binding"/>
    <property type="match status" value="1"/>
</dbReference>
<dbReference type="SMART" id="SM00827">
    <property type="entry name" value="PKS_AT"/>
    <property type="match status" value="1"/>
</dbReference>
<sequence>MTLDPSVHAALSDPVLSNAALNSPHPNAKPLRIAVWLGDGWMQSVLNHAPTDVSKLQQLMACRIQLNVEDKPLINEPADEATLVVLLTDQLAHIAQKQLVEIRFEYQQQARSLYLLDGLLAAQLHLHAEAYISALAQIQAETAEETNTVNANTVERCLNIAFSLAKRDCVQAVNGYAQAGNLASQLNVLSQAVEALSHRSLKGIEPMLDATDAAQLAERLAEQHAELRAEKPVISAQNGYWFTKPNQARVLSLNLIGKVPKTQTAQSLILTQGTRLIAQPLLNANRLFIPISGNTLESLTVQLSQLIDSLELSANFPDTDWLSSQGSDWFKRYQAQDKLALVLMAGSVEELMQEAKAMRAYIEKTQQTPAPAQTPALMPLANLAFKTPAGSYFAASPLGDKGLTFVYPGVGTVYPNMFSDLHGYFPELYRELEREGDLAAMLQAEAIYQGAAYAKTAINVSVKDAADMSLSQLAISGVGASYLFSRLLTRVFTIQPQLALGYSMGEAAMWASLDIWQTPHALINATQNSAIFNQEISGPLLAVRRDWQLSEDAPLAWNSFLVRASRAEINTLLTDFPRVYLAIEQGDTCILAGCEASCLQLLKRLNKRGIASNKVTAMHTPPSQSQHSAIQEFYTLGLKANACETQVRFISAAQQSAVSIDSQSIAKSIADTFCAPLNFTALINTAYHQGARLFVEVGADRQTSTLIDKIGRQLELGADGVQTQEQPILAMACNAKGSDTITSLLKCLAQLISHRVPLYLAPLMPQSAAQSATPCADKIADKTAAKTIAPHSASASALGHYSNVFQEGEPL</sequence>
<dbReference type="NCBIfam" id="TIGR02816">
    <property type="entry name" value="pfaB_fam"/>
    <property type="match status" value="1"/>
</dbReference>
<dbReference type="EMBL" id="JAOTLW010000002">
    <property type="protein sequence ID" value="MDI5830307.1"/>
    <property type="molecule type" value="Genomic_DNA"/>
</dbReference>
<evidence type="ECO:0000313" key="2">
    <source>
        <dbReference type="EMBL" id="MDI5830307.1"/>
    </source>
</evidence>
<dbReference type="PANTHER" id="PTHR43074:SF1">
    <property type="entry name" value="BETA-KETOACYL SYNTHASE FAMILY PROTEIN-RELATED"/>
    <property type="match status" value="1"/>
</dbReference>
<dbReference type="InterPro" id="IPR014181">
    <property type="entry name" value="Omega3_polyunsat_FA_synth-like"/>
</dbReference>
<dbReference type="Proteomes" id="UP001159075">
    <property type="component" value="Unassembled WGS sequence"/>
</dbReference>
<name>A0ABT6U8N2_9GAMM</name>
<proteinExistence type="predicted"/>
<gene>
    <name evidence="2" type="ORF">ODY93_01905</name>
</gene>
<dbReference type="InterPro" id="IPR014043">
    <property type="entry name" value="Acyl_transferase_dom"/>
</dbReference>
<dbReference type="Gene3D" id="3.30.70.3290">
    <property type="match status" value="1"/>
</dbReference>
<protein>
    <submittedName>
        <fullName evidence="2">PfaB family protein</fullName>
    </submittedName>
</protein>
<comment type="caution">
    <text evidence="2">The sequence shown here is derived from an EMBL/GenBank/DDBJ whole genome shotgun (WGS) entry which is preliminary data.</text>
</comment>
<evidence type="ECO:0000259" key="1">
    <source>
        <dbReference type="SMART" id="SM00827"/>
    </source>
</evidence>
<dbReference type="PANTHER" id="PTHR43074">
    <property type="entry name" value="OMEGA-3 POLYUNSATURATED FATTY ACID SYNTHASE PFAB-RELATED"/>
    <property type="match status" value="1"/>
</dbReference>
<dbReference type="InterPro" id="IPR052568">
    <property type="entry name" value="PKS-FAS_Synthase"/>
</dbReference>
<dbReference type="SUPFAM" id="SSF52151">
    <property type="entry name" value="FabD/lysophospholipase-like"/>
    <property type="match status" value="1"/>
</dbReference>
<evidence type="ECO:0000313" key="3">
    <source>
        <dbReference type="Proteomes" id="UP001159075"/>
    </source>
</evidence>
<organism evidence="2 3">
    <name type="scientific">Shewanella xiamenensis</name>
    <dbReference type="NCBI Taxonomy" id="332186"/>
    <lineage>
        <taxon>Bacteria</taxon>
        <taxon>Pseudomonadati</taxon>
        <taxon>Pseudomonadota</taxon>
        <taxon>Gammaproteobacteria</taxon>
        <taxon>Alteromonadales</taxon>
        <taxon>Shewanellaceae</taxon>
        <taxon>Shewanella</taxon>
    </lineage>
</organism>
<dbReference type="RefSeq" id="WP_282678929.1">
    <property type="nucleotide sequence ID" value="NZ_JAOTLW010000002.1"/>
</dbReference>
<reference evidence="2 3" key="1">
    <citation type="submission" date="2022-09" db="EMBL/GenBank/DDBJ databases">
        <title>The outer-membrane cytochrome OmcA is essential for infection of Shewanella oneidensis by a zebrafish-associated bacteriophage.</title>
        <authorList>
            <person name="Grenfell A.W."/>
            <person name="Intile P."/>
            <person name="Mcfarlane J."/>
            <person name="Leung D."/>
            <person name="Abdalla K."/>
            <person name="Wold M."/>
            <person name="Kees E."/>
            <person name="Gralnick J."/>
        </authorList>
    </citation>
    <scope>NUCLEOTIDE SEQUENCE [LARGE SCALE GENOMIC DNA]</scope>
    <source>
        <strain evidence="2 3">NF-5</strain>
    </source>
</reference>
<feature type="domain" description="Malonyl-CoA:ACP transacylase (MAT)" evidence="1">
    <location>
        <begin position="406"/>
        <end position="738"/>
    </location>
</feature>
<dbReference type="InterPro" id="IPR001227">
    <property type="entry name" value="Ac_transferase_dom_sf"/>
</dbReference>
<dbReference type="Gene3D" id="3.40.366.10">
    <property type="entry name" value="Malonyl-Coenzyme A Acyl Carrier Protein, domain 2"/>
    <property type="match status" value="1"/>
</dbReference>
<accession>A0ABT6U8N2</accession>